<proteinExistence type="predicted"/>
<evidence type="ECO:0000256" key="1">
    <source>
        <dbReference type="SAM" id="Phobius"/>
    </source>
</evidence>
<organism evidence="2 3">
    <name type="scientific">Rhodococcoides fascians</name>
    <name type="common">Rhodococcus fascians</name>
    <dbReference type="NCBI Taxonomy" id="1828"/>
    <lineage>
        <taxon>Bacteria</taxon>
        <taxon>Bacillati</taxon>
        <taxon>Actinomycetota</taxon>
        <taxon>Actinomycetes</taxon>
        <taxon>Mycobacteriales</taxon>
        <taxon>Nocardiaceae</taxon>
        <taxon>Rhodococcoides</taxon>
    </lineage>
</organism>
<accession>A0A143QL21</accession>
<dbReference type="PANTHER" id="PTHR37314:SF4">
    <property type="entry name" value="UPF0700 TRANSMEMBRANE PROTEIN YOAK"/>
    <property type="match status" value="1"/>
</dbReference>
<evidence type="ECO:0008006" key="4">
    <source>
        <dbReference type="Google" id="ProtNLM"/>
    </source>
</evidence>
<feature type="transmembrane region" description="Helical" evidence="1">
    <location>
        <begin position="215"/>
        <end position="232"/>
    </location>
</feature>
<dbReference type="KEGG" id="rhs:A3Q41_02451"/>
<dbReference type="Proteomes" id="UP000076038">
    <property type="component" value="Chromosome"/>
</dbReference>
<dbReference type="EMBL" id="CP015220">
    <property type="protein sequence ID" value="AMY23750.1"/>
    <property type="molecule type" value="Genomic_DNA"/>
</dbReference>
<feature type="transmembrane region" description="Helical" evidence="1">
    <location>
        <begin position="131"/>
        <end position="149"/>
    </location>
</feature>
<dbReference type="PANTHER" id="PTHR37314">
    <property type="entry name" value="SLR0142 PROTEIN"/>
    <property type="match status" value="1"/>
</dbReference>
<feature type="transmembrane region" description="Helical" evidence="1">
    <location>
        <begin position="186"/>
        <end position="209"/>
    </location>
</feature>
<dbReference type="GeneID" id="93552557"/>
<sequence length="241" mass="25091">MTSPLAISRETAVGAEARLSWILSGLAGMVGAVAFLHSAGYFVTFMTGNTERAVVGHFGHPEGKEVAPGASPWAALALMAAFLGGVIVSSICRRRYWSNHPHGATVLTTVALGAAGLIDIAVSGWSSANVNFYPILLVAFALGALNTAFTKKEETYIPLSYVTGTVVKLGQGIERHLFGGGTHYDWLCYATLLGSFAAGGAVGAFIGVVITGPQVLLLTALISFGATIFTFTHTERNSLLG</sequence>
<evidence type="ECO:0000313" key="3">
    <source>
        <dbReference type="Proteomes" id="UP000076038"/>
    </source>
</evidence>
<dbReference type="AlphaFoldDB" id="A0A143QL21"/>
<feature type="transmembrane region" description="Helical" evidence="1">
    <location>
        <begin position="73"/>
        <end position="92"/>
    </location>
</feature>
<keyword evidence="1" id="KW-1133">Transmembrane helix</keyword>
<gene>
    <name evidence="2" type="ORF">A3Q41_02451</name>
</gene>
<dbReference type="Pfam" id="PF06912">
    <property type="entry name" value="DUF1275"/>
    <property type="match status" value="1"/>
</dbReference>
<reference evidence="2 3" key="1">
    <citation type="journal article" date="2016" name="Genome Announc.">
        <title>Complete Genome and Plasmid Sequences for Rhodococcus fascians D188 and Draft Sequences for Rhodococcus Isolates PBTS 1 and PBTS 2.</title>
        <authorList>
            <person name="Stamler R.A."/>
            <person name="Vereecke D."/>
            <person name="Zhang Y."/>
            <person name="Schilkey F."/>
            <person name="Devitt N."/>
            <person name="Randall J.J."/>
        </authorList>
    </citation>
    <scope>NUCLEOTIDE SEQUENCE [LARGE SCALE GENOMIC DNA]</scope>
    <source>
        <strain evidence="2 3">PBTS2</strain>
    </source>
</reference>
<feature type="transmembrane region" description="Helical" evidence="1">
    <location>
        <begin position="21"/>
        <end position="43"/>
    </location>
</feature>
<name>A0A143QL21_RHOFA</name>
<reference evidence="3" key="2">
    <citation type="submission" date="2016-04" db="EMBL/GenBank/DDBJ databases">
        <title>Complete Genome and Plasmid Sequences for Rhodococcus fascians D188 and Draft Sequences for Rhodococcus spp. Isolates PBTS 1 and PBTS 2.</title>
        <authorList>
            <person name="Stamer R."/>
            <person name="Vereecke D."/>
            <person name="Zhang Y."/>
            <person name="Schilkey F."/>
            <person name="Devitt N."/>
            <person name="Randall J."/>
        </authorList>
    </citation>
    <scope>NUCLEOTIDE SEQUENCE [LARGE SCALE GENOMIC DNA]</scope>
    <source>
        <strain evidence="3">PBTS2</strain>
    </source>
</reference>
<accession>A0A260UCN5</accession>
<dbReference type="OrthoDB" id="3544269at2"/>
<protein>
    <recommendedName>
        <fullName evidence="4">DUF1275 domain-containing protein</fullName>
    </recommendedName>
</protein>
<keyword evidence="1" id="KW-0472">Membrane</keyword>
<dbReference type="PATRIC" id="fig|1653479.3.peg.2481"/>
<feature type="transmembrane region" description="Helical" evidence="1">
    <location>
        <begin position="104"/>
        <end position="125"/>
    </location>
</feature>
<dbReference type="InterPro" id="IPR010699">
    <property type="entry name" value="DUF1275"/>
</dbReference>
<dbReference type="RefSeq" id="WP_045842079.1">
    <property type="nucleotide sequence ID" value="NZ_CAKKLU010000006.1"/>
</dbReference>
<keyword evidence="1" id="KW-0812">Transmembrane</keyword>
<evidence type="ECO:0000313" key="2">
    <source>
        <dbReference type="EMBL" id="AMY23750.1"/>
    </source>
</evidence>
<keyword evidence="3" id="KW-1185">Reference proteome</keyword>